<evidence type="ECO:0000259" key="4">
    <source>
        <dbReference type="Pfam" id="PF03976"/>
    </source>
</evidence>
<dbReference type="EMBL" id="JAAGWK010000008">
    <property type="protein sequence ID" value="NEL53120.1"/>
    <property type="molecule type" value="Genomic_DNA"/>
</dbReference>
<proteinExistence type="predicted"/>
<dbReference type="SUPFAM" id="SSF52540">
    <property type="entry name" value="P-loop containing nucleoside triphosphate hydrolases"/>
    <property type="match status" value="1"/>
</dbReference>
<dbReference type="InterPro" id="IPR022488">
    <property type="entry name" value="PPK2-related"/>
</dbReference>
<evidence type="ECO:0000256" key="1">
    <source>
        <dbReference type="ARBA" id="ARBA00022679"/>
    </source>
</evidence>
<gene>
    <name evidence="5" type="ORF">G1H19_03715</name>
</gene>
<dbReference type="Gene3D" id="3.40.50.300">
    <property type="entry name" value="P-loop containing nucleotide triphosphate hydrolases"/>
    <property type="match status" value="1"/>
</dbReference>
<dbReference type="PANTHER" id="PTHR34383">
    <property type="entry name" value="POLYPHOSPHATE:AMP PHOSPHOTRANSFERASE-RELATED"/>
    <property type="match status" value="1"/>
</dbReference>
<reference evidence="5 6" key="1">
    <citation type="submission" date="2020-02" db="EMBL/GenBank/DDBJ databases">
        <title>The whole genome sequence of CPCC 205119.</title>
        <authorList>
            <person name="Jiang Z."/>
        </authorList>
    </citation>
    <scope>NUCLEOTIDE SEQUENCE [LARGE SCALE GENOMIC DNA]</scope>
    <source>
        <strain evidence="5 6">CPCC 205119</strain>
    </source>
</reference>
<keyword evidence="1" id="KW-0808">Transferase</keyword>
<dbReference type="InterPro" id="IPR016898">
    <property type="entry name" value="Polyphosphate_phosphotransfera"/>
</dbReference>
<dbReference type="AlphaFoldDB" id="A0A7K3WBD2"/>
<dbReference type="RefSeq" id="WP_152730279.1">
    <property type="nucleotide sequence ID" value="NZ_JAABOZ010000007.1"/>
</dbReference>
<feature type="region of interest" description="Disordered" evidence="3">
    <location>
        <begin position="13"/>
        <end position="34"/>
    </location>
</feature>
<evidence type="ECO:0000313" key="6">
    <source>
        <dbReference type="Proteomes" id="UP000470470"/>
    </source>
</evidence>
<dbReference type="PIRSF" id="PIRSF028756">
    <property type="entry name" value="PPK2_prd"/>
    <property type="match status" value="1"/>
</dbReference>
<keyword evidence="6" id="KW-1185">Reference proteome</keyword>
<dbReference type="PANTHER" id="PTHR34383:SF3">
    <property type="entry name" value="POLYPHOSPHATE:AMP PHOSPHOTRANSFERASE"/>
    <property type="match status" value="1"/>
</dbReference>
<dbReference type="InterPro" id="IPR027417">
    <property type="entry name" value="P-loop_NTPase"/>
</dbReference>
<protein>
    <submittedName>
        <fullName evidence="5">Polyphosphate kinase 2 family protein</fullName>
    </submittedName>
</protein>
<dbReference type="NCBIfam" id="TIGR03709">
    <property type="entry name" value="PPK2_rel_1"/>
    <property type="match status" value="1"/>
</dbReference>
<dbReference type="Proteomes" id="UP000470470">
    <property type="component" value="Unassembled WGS sequence"/>
</dbReference>
<feature type="compositionally biased region" description="Basic and acidic residues" evidence="3">
    <location>
        <begin position="21"/>
        <end position="34"/>
    </location>
</feature>
<comment type="caution">
    <text evidence="5">The sequence shown here is derived from an EMBL/GenBank/DDBJ whole genome shotgun (WGS) entry which is preliminary data.</text>
</comment>
<evidence type="ECO:0000256" key="3">
    <source>
        <dbReference type="SAM" id="MobiDB-lite"/>
    </source>
</evidence>
<evidence type="ECO:0000256" key="2">
    <source>
        <dbReference type="ARBA" id="ARBA00022777"/>
    </source>
</evidence>
<dbReference type="GO" id="GO:0008976">
    <property type="term" value="F:polyphosphate kinase activity"/>
    <property type="evidence" value="ECO:0007669"/>
    <property type="project" value="InterPro"/>
</dbReference>
<evidence type="ECO:0000313" key="5">
    <source>
        <dbReference type="EMBL" id="NEL53120.1"/>
    </source>
</evidence>
<keyword evidence="2 5" id="KW-0418">Kinase</keyword>
<dbReference type="InterPro" id="IPR022300">
    <property type="entry name" value="PPK2-rel_1"/>
</dbReference>
<sequence length="283" mass="32426">MAASLRELLRAPTGPVSLTDLDPRGKPHAPGDKDATRAAMVADGEQLATLQERLYAEGFRGGRRRVLLVLQGMDTSGKGGVIRHVVGAVNPQGVSIAGFKKPTEAELRHHFLWRVRRQVPEPGMLGVFDRSHYEDVLIGRVRALAAPEVIEKRYAEINRFEQQQTDAGVTIVKCFLHISHWEQKERLLARLDDHAKQWKFEPGDIDERALWPEYQRAYETAVERTNTDVAPWYVIPSDRKWYRNWAIGRILRETLEDLDPRLPEPTYDVEEQRLRLLDEGNSH</sequence>
<feature type="domain" description="Polyphosphate kinase-2-related" evidence="4">
    <location>
        <begin position="32"/>
        <end position="258"/>
    </location>
</feature>
<organism evidence="5 6">
    <name type="scientific">Goekera deserti</name>
    <dbReference type="NCBI Taxonomy" id="2497753"/>
    <lineage>
        <taxon>Bacteria</taxon>
        <taxon>Bacillati</taxon>
        <taxon>Actinomycetota</taxon>
        <taxon>Actinomycetes</taxon>
        <taxon>Geodermatophilales</taxon>
        <taxon>Geodermatophilaceae</taxon>
        <taxon>Goekera</taxon>
    </lineage>
</organism>
<accession>A0A7K3WBD2</accession>
<dbReference type="Pfam" id="PF03976">
    <property type="entry name" value="PPK2"/>
    <property type="match status" value="1"/>
</dbReference>
<dbReference type="GO" id="GO:0006797">
    <property type="term" value="P:polyphosphate metabolic process"/>
    <property type="evidence" value="ECO:0007669"/>
    <property type="project" value="InterPro"/>
</dbReference>
<name>A0A7K3WBD2_9ACTN</name>